<reference evidence="2" key="2">
    <citation type="journal article" date="2020" name="Nat. Commun.">
        <title>Large-scale genome sequencing of mycorrhizal fungi provides insights into the early evolution of symbiotic traits.</title>
        <authorList>
            <person name="Miyauchi S."/>
            <person name="Kiss E."/>
            <person name="Kuo A."/>
            <person name="Drula E."/>
            <person name="Kohler A."/>
            <person name="Sanchez-Garcia M."/>
            <person name="Morin E."/>
            <person name="Andreopoulos B."/>
            <person name="Barry K.W."/>
            <person name="Bonito G."/>
            <person name="Buee M."/>
            <person name="Carver A."/>
            <person name="Chen C."/>
            <person name="Cichocki N."/>
            <person name="Clum A."/>
            <person name="Culley D."/>
            <person name="Crous P.W."/>
            <person name="Fauchery L."/>
            <person name="Girlanda M."/>
            <person name="Hayes R.D."/>
            <person name="Keri Z."/>
            <person name="LaButti K."/>
            <person name="Lipzen A."/>
            <person name="Lombard V."/>
            <person name="Magnuson J."/>
            <person name="Maillard F."/>
            <person name="Murat C."/>
            <person name="Nolan M."/>
            <person name="Ohm R.A."/>
            <person name="Pangilinan J."/>
            <person name="Pereira M.F."/>
            <person name="Perotto S."/>
            <person name="Peter M."/>
            <person name="Pfister S."/>
            <person name="Riley R."/>
            <person name="Sitrit Y."/>
            <person name="Stielow J.B."/>
            <person name="Szollosi G."/>
            <person name="Zifcakova L."/>
            <person name="Stursova M."/>
            <person name="Spatafora J.W."/>
            <person name="Tedersoo L."/>
            <person name="Vaario L.M."/>
            <person name="Yamada A."/>
            <person name="Yan M."/>
            <person name="Wang P."/>
            <person name="Xu J."/>
            <person name="Bruns T."/>
            <person name="Baldrian P."/>
            <person name="Vilgalys R."/>
            <person name="Dunand C."/>
            <person name="Henrissat B."/>
            <person name="Grigoriev I.V."/>
            <person name="Hibbett D."/>
            <person name="Nagy L.G."/>
            <person name="Martin F.M."/>
        </authorList>
    </citation>
    <scope>NUCLEOTIDE SEQUENCE</scope>
    <source>
        <strain evidence="2">BED1</strain>
    </source>
</reference>
<dbReference type="EMBL" id="WHUW01000434">
    <property type="protein sequence ID" value="KAF8414756.1"/>
    <property type="molecule type" value="Genomic_DNA"/>
</dbReference>
<proteinExistence type="predicted"/>
<comment type="caution">
    <text evidence="2">The sequence shown here is derived from an EMBL/GenBank/DDBJ whole genome shotgun (WGS) entry which is preliminary data.</text>
</comment>
<keyword evidence="3" id="KW-1185">Reference proteome</keyword>
<dbReference type="AlphaFoldDB" id="A0AAD4B989"/>
<organism evidence="2 3">
    <name type="scientific">Boletus edulis BED1</name>
    <dbReference type="NCBI Taxonomy" id="1328754"/>
    <lineage>
        <taxon>Eukaryota</taxon>
        <taxon>Fungi</taxon>
        <taxon>Dikarya</taxon>
        <taxon>Basidiomycota</taxon>
        <taxon>Agaricomycotina</taxon>
        <taxon>Agaricomycetes</taxon>
        <taxon>Agaricomycetidae</taxon>
        <taxon>Boletales</taxon>
        <taxon>Boletineae</taxon>
        <taxon>Boletaceae</taxon>
        <taxon>Boletoideae</taxon>
        <taxon>Boletus</taxon>
    </lineage>
</organism>
<name>A0AAD4B989_BOLED</name>
<sequence length="98" mass="10537">MTPASTLTDITPPGGSPSVPEDLPQDVPSSPRSVTHTDENEGMVITSIRATDIALGLRRLPAGFYTVVHLQRSTSLALNRRRHTRNSILEQTTVSSSA</sequence>
<gene>
    <name evidence="2" type="ORF">L210DRAFT_3769191</name>
</gene>
<evidence type="ECO:0000256" key="1">
    <source>
        <dbReference type="SAM" id="MobiDB-lite"/>
    </source>
</evidence>
<feature type="region of interest" description="Disordered" evidence="1">
    <location>
        <begin position="1"/>
        <end position="40"/>
    </location>
</feature>
<accession>A0AAD4B989</accession>
<evidence type="ECO:0000313" key="3">
    <source>
        <dbReference type="Proteomes" id="UP001194468"/>
    </source>
</evidence>
<protein>
    <submittedName>
        <fullName evidence="2">Uncharacterized protein</fullName>
    </submittedName>
</protein>
<reference evidence="2" key="1">
    <citation type="submission" date="2019-10" db="EMBL/GenBank/DDBJ databases">
        <authorList>
            <consortium name="DOE Joint Genome Institute"/>
            <person name="Kuo A."/>
            <person name="Miyauchi S."/>
            <person name="Kiss E."/>
            <person name="Drula E."/>
            <person name="Kohler A."/>
            <person name="Sanchez-Garcia M."/>
            <person name="Andreopoulos B."/>
            <person name="Barry K.W."/>
            <person name="Bonito G."/>
            <person name="Buee M."/>
            <person name="Carver A."/>
            <person name="Chen C."/>
            <person name="Cichocki N."/>
            <person name="Clum A."/>
            <person name="Culley D."/>
            <person name="Crous P.W."/>
            <person name="Fauchery L."/>
            <person name="Girlanda M."/>
            <person name="Hayes R."/>
            <person name="Keri Z."/>
            <person name="LaButti K."/>
            <person name="Lipzen A."/>
            <person name="Lombard V."/>
            <person name="Magnuson J."/>
            <person name="Maillard F."/>
            <person name="Morin E."/>
            <person name="Murat C."/>
            <person name="Nolan M."/>
            <person name="Ohm R."/>
            <person name="Pangilinan J."/>
            <person name="Pereira M."/>
            <person name="Perotto S."/>
            <person name="Peter M."/>
            <person name="Riley R."/>
            <person name="Sitrit Y."/>
            <person name="Stielow B."/>
            <person name="Szollosi G."/>
            <person name="Zifcakova L."/>
            <person name="Stursova M."/>
            <person name="Spatafora J.W."/>
            <person name="Tedersoo L."/>
            <person name="Vaario L.-M."/>
            <person name="Yamada A."/>
            <person name="Yan M."/>
            <person name="Wang P."/>
            <person name="Xu J."/>
            <person name="Bruns T."/>
            <person name="Baldrian P."/>
            <person name="Vilgalys R."/>
            <person name="Henrissat B."/>
            <person name="Grigoriev I.V."/>
            <person name="Hibbett D."/>
            <person name="Nagy L.G."/>
            <person name="Martin F.M."/>
        </authorList>
    </citation>
    <scope>NUCLEOTIDE SEQUENCE</scope>
    <source>
        <strain evidence="2">BED1</strain>
    </source>
</reference>
<dbReference type="Proteomes" id="UP001194468">
    <property type="component" value="Unassembled WGS sequence"/>
</dbReference>
<evidence type="ECO:0000313" key="2">
    <source>
        <dbReference type="EMBL" id="KAF8414756.1"/>
    </source>
</evidence>